<dbReference type="InterPro" id="IPR037041">
    <property type="entry name" value="Trigger_fac_C_sf"/>
</dbReference>
<dbReference type="InterPro" id="IPR008881">
    <property type="entry name" value="Trigger_fac_ribosome-bd_bac"/>
</dbReference>
<dbReference type="RefSeq" id="WP_302036997.1">
    <property type="nucleotide sequence ID" value="NZ_JAUKPO010000003.1"/>
</dbReference>
<sequence>MDITLDKQTNTDASIKIKLAEADYQPKVESKLKEYSKKAQIKGFRPGKVPPSLIKKMYGKSVMVDEINQLLTDAVNNYIKENKLPIVGEPLPDTDKAETIDWDTQKEFEFSYNVGLVPDFKVPVDKLDVTDYQVELSDAELDEAINNLRTRNGEHIHPETSAEGDFLYGKLKQVDGELAKEDAFISLVTVKKDALPQFVGVKKEDTITFDVQNTFEKPETAAHVLGTTTEEAEKLTGNFEFTVTDIERSEPATLNQDFFDKMLGKDKVTTEEEFKGKVKEILQDNYKQGAEKRLSDEIRTQLVDNTDITLPDDFLKRWLKASNNNVTDEILSKEYNLYVKDLKWSLIKNKLAEENSIKVEHEEVVDKTKNMITQQFASMGMAELPDESLTSYADNFLKAEKGKNYMNIFEQVFTDKVIAQVKSQAPIKTRAVSSEEFQKLDAHTHDHDHDHDHSH</sequence>
<keyword evidence="2" id="KW-0413">Isomerase</keyword>
<dbReference type="Gene3D" id="1.10.3120.10">
    <property type="entry name" value="Trigger factor, C-terminal domain"/>
    <property type="match status" value="1"/>
</dbReference>
<proteinExistence type="predicted"/>
<dbReference type="Pfam" id="PF05697">
    <property type="entry name" value="Trigger_N"/>
    <property type="match status" value="1"/>
</dbReference>
<dbReference type="PIRSF" id="PIRSF003095">
    <property type="entry name" value="Trigger_factor"/>
    <property type="match status" value="1"/>
</dbReference>
<dbReference type="InterPro" id="IPR005215">
    <property type="entry name" value="Trig_fac"/>
</dbReference>
<name>A0ABT8R271_9BACT</name>
<reference evidence="2" key="1">
    <citation type="submission" date="2023-07" db="EMBL/GenBank/DDBJ databases">
        <title>The genome sequence of Rhodocytophaga aerolata KACC 12507.</title>
        <authorList>
            <person name="Zhang X."/>
        </authorList>
    </citation>
    <scope>NUCLEOTIDE SEQUENCE</scope>
    <source>
        <strain evidence="2">KACC 12507</strain>
    </source>
</reference>
<dbReference type="SUPFAM" id="SSF102735">
    <property type="entry name" value="Trigger factor ribosome-binding domain"/>
    <property type="match status" value="1"/>
</dbReference>
<protein>
    <submittedName>
        <fullName evidence="2">Trigger factor</fullName>
        <ecNumber evidence="2">5.2.1.8</ecNumber>
    </submittedName>
</protein>
<feature type="domain" description="Trigger factor ribosome-binding bacterial" evidence="1">
    <location>
        <begin position="1"/>
        <end position="148"/>
    </location>
</feature>
<dbReference type="GO" id="GO:0003755">
    <property type="term" value="F:peptidyl-prolyl cis-trans isomerase activity"/>
    <property type="evidence" value="ECO:0007669"/>
    <property type="project" value="UniProtKB-EC"/>
</dbReference>
<dbReference type="PANTHER" id="PTHR30560:SF3">
    <property type="entry name" value="TRIGGER FACTOR-LIKE PROTEIN TIG, CHLOROPLASTIC"/>
    <property type="match status" value="1"/>
</dbReference>
<accession>A0ABT8R271</accession>
<dbReference type="InterPro" id="IPR027304">
    <property type="entry name" value="Trigger_fact/SurA_dom_sf"/>
</dbReference>
<evidence type="ECO:0000313" key="2">
    <source>
        <dbReference type="EMBL" id="MDO1446196.1"/>
    </source>
</evidence>
<gene>
    <name evidence="2" type="primary">tig</name>
    <name evidence="2" type="ORF">Q0590_08030</name>
</gene>
<evidence type="ECO:0000313" key="3">
    <source>
        <dbReference type="Proteomes" id="UP001168528"/>
    </source>
</evidence>
<dbReference type="NCBIfam" id="TIGR00115">
    <property type="entry name" value="tig"/>
    <property type="match status" value="1"/>
</dbReference>
<dbReference type="EC" id="5.2.1.8" evidence="2"/>
<dbReference type="Proteomes" id="UP001168528">
    <property type="component" value="Unassembled WGS sequence"/>
</dbReference>
<dbReference type="PANTHER" id="PTHR30560">
    <property type="entry name" value="TRIGGER FACTOR CHAPERONE AND PEPTIDYL-PROLYL CIS/TRANS ISOMERASE"/>
    <property type="match status" value="1"/>
</dbReference>
<dbReference type="EMBL" id="JAUKPO010000003">
    <property type="protein sequence ID" value="MDO1446196.1"/>
    <property type="molecule type" value="Genomic_DNA"/>
</dbReference>
<keyword evidence="3" id="KW-1185">Reference proteome</keyword>
<dbReference type="InterPro" id="IPR036611">
    <property type="entry name" value="Trigger_fac_ribosome-bd_sf"/>
</dbReference>
<dbReference type="Gene3D" id="3.30.70.1050">
    <property type="entry name" value="Trigger factor ribosome-binding domain"/>
    <property type="match status" value="1"/>
</dbReference>
<organism evidence="2 3">
    <name type="scientific">Rhodocytophaga aerolata</name>
    <dbReference type="NCBI Taxonomy" id="455078"/>
    <lineage>
        <taxon>Bacteria</taxon>
        <taxon>Pseudomonadati</taxon>
        <taxon>Bacteroidota</taxon>
        <taxon>Cytophagia</taxon>
        <taxon>Cytophagales</taxon>
        <taxon>Rhodocytophagaceae</taxon>
        <taxon>Rhodocytophaga</taxon>
    </lineage>
</organism>
<comment type="caution">
    <text evidence="2">The sequence shown here is derived from an EMBL/GenBank/DDBJ whole genome shotgun (WGS) entry which is preliminary data.</text>
</comment>
<evidence type="ECO:0000259" key="1">
    <source>
        <dbReference type="Pfam" id="PF05697"/>
    </source>
</evidence>
<dbReference type="SUPFAM" id="SSF109998">
    <property type="entry name" value="Triger factor/SurA peptide-binding domain-like"/>
    <property type="match status" value="1"/>
</dbReference>